<accession>A0AAV8WXJ5</accession>
<feature type="compositionally biased region" description="Basic and acidic residues" evidence="1">
    <location>
        <begin position="48"/>
        <end position="60"/>
    </location>
</feature>
<comment type="caution">
    <text evidence="2">The sequence shown here is derived from an EMBL/GenBank/DDBJ whole genome shotgun (WGS) entry which is preliminary data.</text>
</comment>
<feature type="region of interest" description="Disordered" evidence="1">
    <location>
        <begin position="36"/>
        <end position="60"/>
    </location>
</feature>
<proteinExistence type="predicted"/>
<organism evidence="2 3">
    <name type="scientific">Rhamnusium bicolor</name>
    <dbReference type="NCBI Taxonomy" id="1586634"/>
    <lineage>
        <taxon>Eukaryota</taxon>
        <taxon>Metazoa</taxon>
        <taxon>Ecdysozoa</taxon>
        <taxon>Arthropoda</taxon>
        <taxon>Hexapoda</taxon>
        <taxon>Insecta</taxon>
        <taxon>Pterygota</taxon>
        <taxon>Neoptera</taxon>
        <taxon>Endopterygota</taxon>
        <taxon>Coleoptera</taxon>
        <taxon>Polyphaga</taxon>
        <taxon>Cucujiformia</taxon>
        <taxon>Chrysomeloidea</taxon>
        <taxon>Cerambycidae</taxon>
        <taxon>Lepturinae</taxon>
        <taxon>Rhagiini</taxon>
        <taxon>Rhamnusium</taxon>
    </lineage>
</organism>
<reference evidence="2" key="1">
    <citation type="journal article" date="2023" name="Insect Mol. Biol.">
        <title>Genome sequencing provides insights into the evolution of gene families encoding plant cell wall-degrading enzymes in longhorned beetles.</title>
        <authorList>
            <person name="Shin N.R."/>
            <person name="Okamura Y."/>
            <person name="Kirsch R."/>
            <person name="Pauchet Y."/>
        </authorList>
    </citation>
    <scope>NUCLEOTIDE SEQUENCE</scope>
    <source>
        <strain evidence="2">RBIC_L_NR</strain>
    </source>
</reference>
<keyword evidence="3" id="KW-1185">Reference proteome</keyword>
<dbReference type="EMBL" id="JANEYF010004510">
    <property type="protein sequence ID" value="KAJ8930960.1"/>
    <property type="molecule type" value="Genomic_DNA"/>
</dbReference>
<evidence type="ECO:0000313" key="3">
    <source>
        <dbReference type="Proteomes" id="UP001162156"/>
    </source>
</evidence>
<evidence type="ECO:0000256" key="1">
    <source>
        <dbReference type="SAM" id="MobiDB-lite"/>
    </source>
</evidence>
<sequence>MRVKLHKFPSVVIACFILHNISKYLQNDLPADDIVEENNDYDNTQNEHVQDVQQRRAGQE</sequence>
<name>A0AAV8WXJ5_9CUCU</name>
<dbReference type="AlphaFoldDB" id="A0AAV8WXJ5"/>
<protein>
    <submittedName>
        <fullName evidence="2">Uncharacterized protein</fullName>
    </submittedName>
</protein>
<dbReference type="Proteomes" id="UP001162156">
    <property type="component" value="Unassembled WGS sequence"/>
</dbReference>
<gene>
    <name evidence="2" type="ORF">NQ314_016195</name>
</gene>
<evidence type="ECO:0000313" key="2">
    <source>
        <dbReference type="EMBL" id="KAJ8930960.1"/>
    </source>
</evidence>